<feature type="region of interest" description="Disordered" evidence="2">
    <location>
        <begin position="1"/>
        <end position="73"/>
    </location>
</feature>
<organism evidence="4 5">
    <name type="scientific">Hymenoscyphus fraxineus</name>
    <dbReference type="NCBI Taxonomy" id="746836"/>
    <lineage>
        <taxon>Eukaryota</taxon>
        <taxon>Fungi</taxon>
        <taxon>Dikarya</taxon>
        <taxon>Ascomycota</taxon>
        <taxon>Pezizomycotina</taxon>
        <taxon>Leotiomycetes</taxon>
        <taxon>Helotiales</taxon>
        <taxon>Helotiaceae</taxon>
        <taxon>Hymenoscyphus</taxon>
    </lineage>
</organism>
<dbReference type="Pfam" id="PF04082">
    <property type="entry name" value="Fungal_trans"/>
    <property type="match status" value="1"/>
</dbReference>
<proteinExistence type="predicted"/>
<dbReference type="EMBL" id="CAJVRL010000045">
    <property type="protein sequence ID" value="CAG8951980.1"/>
    <property type="molecule type" value="Genomic_DNA"/>
</dbReference>
<evidence type="ECO:0000313" key="4">
    <source>
        <dbReference type="EMBL" id="CAG8951980.1"/>
    </source>
</evidence>
<dbReference type="GO" id="GO:0008270">
    <property type="term" value="F:zinc ion binding"/>
    <property type="evidence" value="ECO:0007669"/>
    <property type="project" value="InterPro"/>
</dbReference>
<sequence>MGTSETENPRSLNTTEIEQESSHVRQTTEQASSLSNLTPYGMRISERQIPEILPPGASTKQQEASPTPSRIRSWNQIKSPLASSPVPETNPTSVPDQRIPRLPRIFNAFPKSVDTTDMMYLHTRDALTLPSEILQIALLKSYVTHVHWNMPILDLEDFLYVVQYGGGESGAGKSTHVPNKIEFLLFQAVMFAGAEHILYDFDTATDRLSIVQSLLLMTLYSPAPPTGETINHNVTLMKDENHYLNLAISLCYSLGLHRAPPFSAPGSPNASLLKRRGLERRVFWTAFIRDRLLTTTSKRSLRRLVRIKKVDCQISMLSLTDFDIPPEADDNDSDETMHERVSANSYIEKAILCWNGSDTSFDLQHQCPQILSQTLNERPSIWKRDTSHNQHHSSITKISLRSPSAKNLSALDYDFYLGPETPGSYDHSAPSSSISSESPLLTP</sequence>
<feature type="region of interest" description="Disordered" evidence="2">
    <location>
        <begin position="422"/>
        <end position="443"/>
    </location>
</feature>
<accession>A0A9N9PQE2</accession>
<gene>
    <name evidence="4" type="ORF">HYFRA_00000715</name>
</gene>
<feature type="compositionally biased region" description="Polar residues" evidence="2">
    <location>
        <begin position="1"/>
        <end position="16"/>
    </location>
</feature>
<dbReference type="PANTHER" id="PTHR47425">
    <property type="entry name" value="FARB-RELATED"/>
    <property type="match status" value="1"/>
</dbReference>
<dbReference type="Proteomes" id="UP000696280">
    <property type="component" value="Unassembled WGS sequence"/>
</dbReference>
<dbReference type="GO" id="GO:0006351">
    <property type="term" value="P:DNA-templated transcription"/>
    <property type="evidence" value="ECO:0007669"/>
    <property type="project" value="InterPro"/>
</dbReference>
<dbReference type="OrthoDB" id="5121955at2759"/>
<dbReference type="SMART" id="SM00906">
    <property type="entry name" value="Fungal_trans"/>
    <property type="match status" value="1"/>
</dbReference>
<comment type="caution">
    <text evidence="4">The sequence shown here is derived from an EMBL/GenBank/DDBJ whole genome shotgun (WGS) entry which is preliminary data.</text>
</comment>
<keyword evidence="5" id="KW-1185">Reference proteome</keyword>
<protein>
    <recommendedName>
        <fullName evidence="3">Xylanolytic transcriptional activator regulatory domain-containing protein</fullName>
    </recommendedName>
</protein>
<feature type="domain" description="Xylanolytic transcriptional activator regulatory" evidence="3">
    <location>
        <begin position="240"/>
        <end position="323"/>
    </location>
</feature>
<dbReference type="InterPro" id="IPR052761">
    <property type="entry name" value="Fungal_Detox/Toxin_TFs"/>
</dbReference>
<evidence type="ECO:0000256" key="2">
    <source>
        <dbReference type="SAM" id="MobiDB-lite"/>
    </source>
</evidence>
<dbReference type="PANTHER" id="PTHR47425:SF3">
    <property type="entry name" value="ZN(II)2CYS6 TRANSCRIPTION FACTOR (EUROFUNG)"/>
    <property type="match status" value="1"/>
</dbReference>
<name>A0A9N9PQE2_9HELO</name>
<evidence type="ECO:0000313" key="5">
    <source>
        <dbReference type="Proteomes" id="UP000696280"/>
    </source>
</evidence>
<dbReference type="InterPro" id="IPR007219">
    <property type="entry name" value="XnlR_reg_dom"/>
</dbReference>
<feature type="compositionally biased region" description="Polar residues" evidence="2">
    <location>
        <begin position="24"/>
        <end position="38"/>
    </location>
</feature>
<feature type="compositionally biased region" description="Low complexity" evidence="2">
    <location>
        <begin position="424"/>
        <end position="443"/>
    </location>
</feature>
<dbReference type="AlphaFoldDB" id="A0A9N9PQE2"/>
<evidence type="ECO:0000259" key="3">
    <source>
        <dbReference type="SMART" id="SM00906"/>
    </source>
</evidence>
<feature type="compositionally biased region" description="Polar residues" evidence="2">
    <location>
        <begin position="58"/>
        <end position="73"/>
    </location>
</feature>
<reference evidence="4" key="1">
    <citation type="submission" date="2021-07" db="EMBL/GenBank/DDBJ databases">
        <authorList>
            <person name="Durling M."/>
        </authorList>
    </citation>
    <scope>NUCLEOTIDE SEQUENCE</scope>
</reference>
<dbReference type="GO" id="GO:0003677">
    <property type="term" value="F:DNA binding"/>
    <property type="evidence" value="ECO:0007669"/>
    <property type="project" value="InterPro"/>
</dbReference>
<keyword evidence="1" id="KW-0539">Nucleus</keyword>
<evidence type="ECO:0000256" key="1">
    <source>
        <dbReference type="ARBA" id="ARBA00023242"/>
    </source>
</evidence>
<dbReference type="CDD" id="cd12148">
    <property type="entry name" value="fungal_TF_MHR"/>
    <property type="match status" value="1"/>
</dbReference>